<dbReference type="GO" id="GO:0046872">
    <property type="term" value="F:metal ion binding"/>
    <property type="evidence" value="ECO:0007669"/>
    <property type="project" value="InterPro"/>
</dbReference>
<feature type="chain" id="PRO_5020208122" evidence="4">
    <location>
        <begin position="17"/>
        <end position="291"/>
    </location>
</feature>
<comment type="caution">
    <text evidence="5">The sequence shown here is derived from an EMBL/GenBank/DDBJ whole genome shotgun (WGS) entry which is preliminary data.</text>
</comment>
<dbReference type="GO" id="GO:0030001">
    <property type="term" value="P:metal ion transport"/>
    <property type="evidence" value="ECO:0007669"/>
    <property type="project" value="InterPro"/>
</dbReference>
<reference evidence="5 6" key="1">
    <citation type="journal article" date="2014" name="Genome Announc.">
        <title>Draft genome sequences of eight enterohepatic helicobacter species isolated from both laboratory and wild rodents.</title>
        <authorList>
            <person name="Sheh A."/>
            <person name="Shen Z."/>
            <person name="Fox J.G."/>
        </authorList>
    </citation>
    <scope>NUCLEOTIDE SEQUENCE [LARGE SCALE GENOMIC DNA]</scope>
    <source>
        <strain evidence="5 6">MIT 09-6949</strain>
    </source>
</reference>
<evidence type="ECO:0000256" key="3">
    <source>
        <dbReference type="ARBA" id="ARBA00022729"/>
    </source>
</evidence>
<evidence type="ECO:0000256" key="4">
    <source>
        <dbReference type="SAM" id="SignalP"/>
    </source>
</evidence>
<sequence length="291" mass="32897">MKAYMMFICFALHIYAAPLKVLVSVPPQKEIIESIGGEFVEVRVLVPPSKSPEIYEPSVAQMKHIADSVIFFGVGMPFESVWFKRFKQSSPALLYYNLAEHTHEHSAHSHDKHNHAHNPHIWLSPKGMQEQVTLIANALSEQDSAHADIFKARALRLNQELQNIVERTTRLFSLPQAQKTFLVYHPAFEGFARDFNVQELSLEIDGKEAKGRALSALLDEVKAKQIKVVFIQPQFAKARVEGFAKEAGLAIIELNPLREDWLLSLQENACQIAFSLPLSAISACMQTYFKE</sequence>
<keyword evidence="6" id="KW-1185">Reference proteome</keyword>
<dbReference type="AlphaFoldDB" id="A0A4U8TCT3"/>
<evidence type="ECO:0000256" key="1">
    <source>
        <dbReference type="ARBA" id="ARBA00011028"/>
    </source>
</evidence>
<name>A0A4U8TCT3_9HELI</name>
<feature type="signal peptide" evidence="4">
    <location>
        <begin position="1"/>
        <end position="16"/>
    </location>
</feature>
<dbReference type="RefSeq" id="WP_034355002.1">
    <property type="nucleotide sequence ID" value="NZ_JRPR02000001.1"/>
</dbReference>
<organism evidence="5 6">
    <name type="scientific">Helicobacter jaachi</name>
    <dbReference type="NCBI Taxonomy" id="1677920"/>
    <lineage>
        <taxon>Bacteria</taxon>
        <taxon>Pseudomonadati</taxon>
        <taxon>Campylobacterota</taxon>
        <taxon>Epsilonproteobacteria</taxon>
        <taxon>Campylobacterales</taxon>
        <taxon>Helicobacteraceae</taxon>
        <taxon>Helicobacter</taxon>
    </lineage>
</organism>
<evidence type="ECO:0000256" key="2">
    <source>
        <dbReference type="ARBA" id="ARBA00022448"/>
    </source>
</evidence>
<dbReference type="PANTHER" id="PTHR42953">
    <property type="entry name" value="HIGH-AFFINITY ZINC UPTAKE SYSTEM PROTEIN ZNUA-RELATED"/>
    <property type="match status" value="1"/>
</dbReference>
<dbReference type="PANTHER" id="PTHR42953:SF3">
    <property type="entry name" value="HIGH-AFFINITY ZINC UPTAKE SYSTEM PROTEIN ZNUA"/>
    <property type="match status" value="1"/>
</dbReference>
<evidence type="ECO:0000313" key="6">
    <source>
        <dbReference type="Proteomes" id="UP000029733"/>
    </source>
</evidence>
<dbReference type="SUPFAM" id="SSF53807">
    <property type="entry name" value="Helical backbone' metal receptor"/>
    <property type="match status" value="1"/>
</dbReference>
<dbReference type="Gene3D" id="3.40.50.1980">
    <property type="entry name" value="Nitrogenase molybdenum iron protein domain"/>
    <property type="match status" value="2"/>
</dbReference>
<dbReference type="OrthoDB" id="9810636at2"/>
<dbReference type="Pfam" id="PF01297">
    <property type="entry name" value="ZnuA"/>
    <property type="match status" value="1"/>
</dbReference>
<dbReference type="InterPro" id="IPR006127">
    <property type="entry name" value="ZnuA-like"/>
</dbReference>
<dbReference type="STRING" id="1677920.LS71_05840"/>
<dbReference type="Proteomes" id="UP000029733">
    <property type="component" value="Unassembled WGS sequence"/>
</dbReference>
<evidence type="ECO:0000313" key="5">
    <source>
        <dbReference type="EMBL" id="TLD97789.1"/>
    </source>
</evidence>
<comment type="similarity">
    <text evidence="1">Belongs to the bacterial solute-binding protein 9 family.</text>
</comment>
<keyword evidence="2" id="KW-0813">Transport</keyword>
<keyword evidence="3 4" id="KW-0732">Signal</keyword>
<accession>A0A4U8TCT3</accession>
<dbReference type="InterPro" id="IPR050492">
    <property type="entry name" value="Bact_metal-bind_prot9"/>
</dbReference>
<protein>
    <submittedName>
        <fullName evidence="5">ABC transporter</fullName>
    </submittedName>
</protein>
<dbReference type="EMBL" id="JRPR02000001">
    <property type="protein sequence ID" value="TLD97789.1"/>
    <property type="molecule type" value="Genomic_DNA"/>
</dbReference>
<proteinExistence type="inferred from homology"/>
<gene>
    <name evidence="5" type="ORF">LS71_003400</name>
</gene>